<protein>
    <recommendedName>
        <fullName evidence="4">Ubiquitin 3 binding protein But2 C-terminal domain-containing protein</fullName>
    </recommendedName>
</protein>
<evidence type="ECO:0008006" key="4">
    <source>
        <dbReference type="Google" id="ProtNLM"/>
    </source>
</evidence>
<keyword evidence="1" id="KW-0812">Transmembrane</keyword>
<dbReference type="OrthoDB" id="3229881at2759"/>
<evidence type="ECO:0000256" key="1">
    <source>
        <dbReference type="SAM" id="Phobius"/>
    </source>
</evidence>
<evidence type="ECO:0000313" key="3">
    <source>
        <dbReference type="Proteomes" id="UP000307440"/>
    </source>
</evidence>
<feature type="transmembrane region" description="Helical" evidence="1">
    <location>
        <begin position="6"/>
        <end position="27"/>
    </location>
</feature>
<sequence length="199" mass="21993">MLQRGLSWGLYVTVLSSLVLNSLVWSLPWDGLNGRSSMNSMIAGATSIEAVGPLRVNQVPHQRHLGVKENGDIGNATILVHQKRPPLFIINRRQLYLYLNETTVFPVNVHNTTLPDIPPLQLKVEPKKGGITGGGWRWTGSMLHYDFPGEAGYQSLFWVCPGPHDSKSPAWTGIFMFGPKGDGRVTECNSLMLHSFGTE</sequence>
<dbReference type="AlphaFoldDB" id="A0A5C3KZK1"/>
<gene>
    <name evidence="2" type="ORF">FA15DRAFT_616950</name>
</gene>
<keyword evidence="1" id="KW-0472">Membrane</keyword>
<dbReference type="EMBL" id="ML210182">
    <property type="protein sequence ID" value="TFK25745.1"/>
    <property type="molecule type" value="Genomic_DNA"/>
</dbReference>
<reference evidence="2 3" key="1">
    <citation type="journal article" date="2019" name="Nat. Ecol. Evol.">
        <title>Megaphylogeny resolves global patterns of mushroom evolution.</title>
        <authorList>
            <person name="Varga T."/>
            <person name="Krizsan K."/>
            <person name="Foldi C."/>
            <person name="Dima B."/>
            <person name="Sanchez-Garcia M."/>
            <person name="Sanchez-Ramirez S."/>
            <person name="Szollosi G.J."/>
            <person name="Szarkandi J.G."/>
            <person name="Papp V."/>
            <person name="Albert L."/>
            <person name="Andreopoulos W."/>
            <person name="Angelini C."/>
            <person name="Antonin V."/>
            <person name="Barry K.W."/>
            <person name="Bougher N.L."/>
            <person name="Buchanan P."/>
            <person name="Buyck B."/>
            <person name="Bense V."/>
            <person name="Catcheside P."/>
            <person name="Chovatia M."/>
            <person name="Cooper J."/>
            <person name="Damon W."/>
            <person name="Desjardin D."/>
            <person name="Finy P."/>
            <person name="Geml J."/>
            <person name="Haridas S."/>
            <person name="Hughes K."/>
            <person name="Justo A."/>
            <person name="Karasinski D."/>
            <person name="Kautmanova I."/>
            <person name="Kiss B."/>
            <person name="Kocsube S."/>
            <person name="Kotiranta H."/>
            <person name="LaButti K.M."/>
            <person name="Lechner B.E."/>
            <person name="Liimatainen K."/>
            <person name="Lipzen A."/>
            <person name="Lukacs Z."/>
            <person name="Mihaltcheva S."/>
            <person name="Morgado L.N."/>
            <person name="Niskanen T."/>
            <person name="Noordeloos M.E."/>
            <person name="Ohm R.A."/>
            <person name="Ortiz-Santana B."/>
            <person name="Ovrebo C."/>
            <person name="Racz N."/>
            <person name="Riley R."/>
            <person name="Savchenko A."/>
            <person name="Shiryaev A."/>
            <person name="Soop K."/>
            <person name="Spirin V."/>
            <person name="Szebenyi C."/>
            <person name="Tomsovsky M."/>
            <person name="Tulloss R.E."/>
            <person name="Uehling J."/>
            <person name="Grigoriev I.V."/>
            <person name="Vagvolgyi C."/>
            <person name="Papp T."/>
            <person name="Martin F.M."/>
            <person name="Miettinen O."/>
            <person name="Hibbett D.S."/>
            <person name="Nagy L.G."/>
        </authorList>
    </citation>
    <scope>NUCLEOTIDE SEQUENCE [LARGE SCALE GENOMIC DNA]</scope>
    <source>
        <strain evidence="2 3">CBS 121175</strain>
    </source>
</reference>
<accession>A0A5C3KZK1</accession>
<evidence type="ECO:0000313" key="2">
    <source>
        <dbReference type="EMBL" id="TFK25745.1"/>
    </source>
</evidence>
<keyword evidence="3" id="KW-1185">Reference proteome</keyword>
<keyword evidence="1" id="KW-1133">Transmembrane helix</keyword>
<proteinExistence type="predicted"/>
<dbReference type="Proteomes" id="UP000307440">
    <property type="component" value="Unassembled WGS sequence"/>
</dbReference>
<organism evidence="2 3">
    <name type="scientific">Coprinopsis marcescibilis</name>
    <name type="common">Agaric fungus</name>
    <name type="synonym">Psathyrella marcescibilis</name>
    <dbReference type="NCBI Taxonomy" id="230819"/>
    <lineage>
        <taxon>Eukaryota</taxon>
        <taxon>Fungi</taxon>
        <taxon>Dikarya</taxon>
        <taxon>Basidiomycota</taxon>
        <taxon>Agaricomycotina</taxon>
        <taxon>Agaricomycetes</taxon>
        <taxon>Agaricomycetidae</taxon>
        <taxon>Agaricales</taxon>
        <taxon>Agaricineae</taxon>
        <taxon>Psathyrellaceae</taxon>
        <taxon>Coprinopsis</taxon>
    </lineage>
</organism>
<name>A0A5C3KZK1_COPMA</name>